<keyword evidence="3" id="KW-1185">Reference proteome</keyword>
<dbReference type="Proteomes" id="UP001500843">
    <property type="component" value="Unassembled WGS sequence"/>
</dbReference>
<name>A0ABP8WV12_9MICO</name>
<evidence type="ECO:0000313" key="3">
    <source>
        <dbReference type="Proteomes" id="UP001500843"/>
    </source>
</evidence>
<protein>
    <submittedName>
        <fullName evidence="2">Uncharacterized protein</fullName>
    </submittedName>
</protein>
<evidence type="ECO:0000256" key="1">
    <source>
        <dbReference type="SAM" id="MobiDB-lite"/>
    </source>
</evidence>
<comment type="caution">
    <text evidence="2">The sequence shown here is derived from an EMBL/GenBank/DDBJ whole genome shotgun (WGS) entry which is preliminary data.</text>
</comment>
<proteinExistence type="predicted"/>
<organism evidence="2 3">
    <name type="scientific">Promicromonospora umidemergens</name>
    <dbReference type="NCBI Taxonomy" id="629679"/>
    <lineage>
        <taxon>Bacteria</taxon>
        <taxon>Bacillati</taxon>
        <taxon>Actinomycetota</taxon>
        <taxon>Actinomycetes</taxon>
        <taxon>Micrococcales</taxon>
        <taxon>Promicromonosporaceae</taxon>
        <taxon>Promicromonospora</taxon>
    </lineage>
</organism>
<accession>A0ABP8WV12</accession>
<dbReference type="EMBL" id="BAABHM010000007">
    <property type="protein sequence ID" value="GAA4695124.1"/>
    <property type="molecule type" value="Genomic_DNA"/>
</dbReference>
<feature type="region of interest" description="Disordered" evidence="1">
    <location>
        <begin position="92"/>
        <end position="114"/>
    </location>
</feature>
<sequence length="134" mass="14175">MALFVDLGARQGIARLGRDRDGLVRLLPRHAAPGLSSPADYGTIFGTDDDVVVGQTVRNPSSWPVTVISTDLDVHRLQPVPDEQRDDIMFAARPADGGVPDGTQSAVVIPPGGALRGRYSSDRLGTALQEACEA</sequence>
<gene>
    <name evidence="2" type="ORF">GCM10023198_13680</name>
</gene>
<reference evidence="3" key="1">
    <citation type="journal article" date="2019" name="Int. J. Syst. Evol. Microbiol.">
        <title>The Global Catalogue of Microorganisms (GCM) 10K type strain sequencing project: providing services to taxonomists for standard genome sequencing and annotation.</title>
        <authorList>
            <consortium name="The Broad Institute Genomics Platform"/>
            <consortium name="The Broad Institute Genome Sequencing Center for Infectious Disease"/>
            <person name="Wu L."/>
            <person name="Ma J."/>
        </authorList>
    </citation>
    <scope>NUCLEOTIDE SEQUENCE [LARGE SCALE GENOMIC DNA]</scope>
    <source>
        <strain evidence="3">JCM 17975</strain>
    </source>
</reference>
<evidence type="ECO:0000313" key="2">
    <source>
        <dbReference type="EMBL" id="GAA4695124.1"/>
    </source>
</evidence>